<reference evidence="2 3" key="1">
    <citation type="submission" date="2020-02" db="EMBL/GenBank/DDBJ databases">
        <authorList>
            <person name="Ferguson B K."/>
        </authorList>
    </citation>
    <scope>NUCLEOTIDE SEQUENCE [LARGE SCALE GENOMIC DNA]</scope>
</reference>
<organism evidence="2 3">
    <name type="scientific">Trichogramma brassicae</name>
    <dbReference type="NCBI Taxonomy" id="86971"/>
    <lineage>
        <taxon>Eukaryota</taxon>
        <taxon>Metazoa</taxon>
        <taxon>Ecdysozoa</taxon>
        <taxon>Arthropoda</taxon>
        <taxon>Hexapoda</taxon>
        <taxon>Insecta</taxon>
        <taxon>Pterygota</taxon>
        <taxon>Neoptera</taxon>
        <taxon>Endopterygota</taxon>
        <taxon>Hymenoptera</taxon>
        <taxon>Apocrita</taxon>
        <taxon>Proctotrupomorpha</taxon>
        <taxon>Chalcidoidea</taxon>
        <taxon>Trichogrammatidae</taxon>
        <taxon>Trichogramma</taxon>
    </lineage>
</organism>
<feature type="region of interest" description="Disordered" evidence="1">
    <location>
        <begin position="1"/>
        <end position="54"/>
    </location>
</feature>
<dbReference type="EMBL" id="CADCXV010000101">
    <property type="protein sequence ID" value="CAB0028221.1"/>
    <property type="molecule type" value="Genomic_DNA"/>
</dbReference>
<protein>
    <submittedName>
        <fullName evidence="2">Uncharacterized protein</fullName>
    </submittedName>
</protein>
<evidence type="ECO:0000256" key="1">
    <source>
        <dbReference type="SAM" id="MobiDB-lite"/>
    </source>
</evidence>
<accession>A0A6H5HYZ8</accession>
<sequence length="67" mass="7391">MENMRDRGVISSPGGFNHPEDNPRDNNINEDGAPVQEGETIGHQSGQFDPLPENEVARIRKQGGHKL</sequence>
<gene>
    <name evidence="2" type="ORF">TBRA_LOCUS429</name>
</gene>
<keyword evidence="3" id="KW-1185">Reference proteome</keyword>
<proteinExistence type="predicted"/>
<dbReference type="Proteomes" id="UP000479190">
    <property type="component" value="Unassembled WGS sequence"/>
</dbReference>
<dbReference type="AlphaFoldDB" id="A0A6H5HYZ8"/>
<evidence type="ECO:0000313" key="3">
    <source>
        <dbReference type="Proteomes" id="UP000479190"/>
    </source>
</evidence>
<feature type="non-terminal residue" evidence="2">
    <location>
        <position position="67"/>
    </location>
</feature>
<name>A0A6H5HYZ8_9HYME</name>
<evidence type="ECO:0000313" key="2">
    <source>
        <dbReference type="EMBL" id="CAB0028221.1"/>
    </source>
</evidence>